<dbReference type="RefSeq" id="WP_005312441.1">
    <property type="nucleotide sequence ID" value="NZ_CP011340.1"/>
</dbReference>
<name>A0A0M5IVX6_STRPR</name>
<dbReference type="PANTHER" id="PTHR43617">
    <property type="entry name" value="L-AMINO ACID N-ACETYLTRANSFERASE"/>
    <property type="match status" value="1"/>
</dbReference>
<dbReference type="AlphaFoldDB" id="A0A0M5IVX6"/>
<dbReference type="EMBL" id="CP011340">
    <property type="protein sequence ID" value="ALC21068.1"/>
    <property type="molecule type" value="Genomic_DNA"/>
</dbReference>
<dbReference type="InterPro" id="IPR050276">
    <property type="entry name" value="MshD_Acetyltransferase"/>
</dbReference>
<dbReference type="Gene3D" id="3.40.630.30">
    <property type="match status" value="1"/>
</dbReference>
<dbReference type="KEGG" id="spri:SPRI_2762"/>
<dbReference type="InterPro" id="IPR016181">
    <property type="entry name" value="Acyl_CoA_acyltransferase"/>
</dbReference>
<reference evidence="1 2" key="1">
    <citation type="submission" date="2015-08" db="EMBL/GenBank/DDBJ databases">
        <title>Genome sequence of the pristinamycin over-producing bacterium Streptomyces pristinaespiralis HCCB10218.</title>
        <authorList>
            <person name="Tian J."/>
            <person name="Yang J."/>
            <person name="Li L."/>
            <person name="Ruan L."/>
            <person name="Wei W."/>
            <person name="Zheng G."/>
            <person name="Wei Z."/>
            <person name="Yang S."/>
            <person name="Ge M."/>
            <person name="Jiang W."/>
            <person name="Lu Y."/>
        </authorList>
    </citation>
    <scope>NUCLEOTIDE SEQUENCE [LARGE SCALE GENOMIC DNA]</scope>
    <source>
        <strain evidence="1 2">HCCB 10218</strain>
    </source>
</reference>
<gene>
    <name evidence="1" type="ORF">SPRI_2762</name>
</gene>
<dbReference type="InterPro" id="IPR000182">
    <property type="entry name" value="GNAT_dom"/>
</dbReference>
<dbReference type="GO" id="GO:0016747">
    <property type="term" value="F:acyltransferase activity, transferring groups other than amino-acyl groups"/>
    <property type="evidence" value="ECO:0007669"/>
    <property type="project" value="InterPro"/>
</dbReference>
<organism evidence="1">
    <name type="scientific">Streptomyces pristinaespiralis</name>
    <dbReference type="NCBI Taxonomy" id="38300"/>
    <lineage>
        <taxon>Bacteria</taxon>
        <taxon>Bacillati</taxon>
        <taxon>Actinomycetota</taxon>
        <taxon>Actinomycetes</taxon>
        <taxon>Kitasatosporales</taxon>
        <taxon>Streptomycetaceae</taxon>
        <taxon>Streptomyces</taxon>
    </lineage>
</organism>
<dbReference type="SUPFAM" id="SSF55729">
    <property type="entry name" value="Acyl-CoA N-acyltransferases (Nat)"/>
    <property type="match status" value="1"/>
</dbReference>
<evidence type="ECO:0000313" key="1">
    <source>
        <dbReference type="EMBL" id="ALC21068.1"/>
    </source>
</evidence>
<proteinExistence type="predicted"/>
<dbReference type="OMA" id="HICEVTA"/>
<dbReference type="CDD" id="cd04301">
    <property type="entry name" value="NAT_SF"/>
    <property type="match status" value="1"/>
</dbReference>
<dbReference type="OrthoDB" id="3526335at2"/>
<evidence type="ECO:0000313" key="2">
    <source>
        <dbReference type="Proteomes" id="UP000060513"/>
    </source>
</evidence>
<accession>A0A0M5IVX6</accession>
<keyword evidence="1" id="KW-0808">Transferase</keyword>
<sequence>MDDLTDRTGRRVTLCPVDDDNWRAVADIAPRDEQRTFVAALAARYLLLSMRGGVWTSLGVLADDTVVGHVMWAYDEEDGTHWVGGLIVDADEQGRGVGRQAMTALIRMLSKRPDCQEIRLSYHPHNTGAAKLYNSLGFTPTGAFEDDETVVGLAVRQA</sequence>
<dbReference type="Proteomes" id="UP000060513">
    <property type="component" value="Chromosome"/>
</dbReference>
<dbReference type="PATRIC" id="fig|38300.4.peg.2913"/>
<dbReference type="Pfam" id="PF00583">
    <property type="entry name" value="Acetyltransf_1"/>
    <property type="match status" value="1"/>
</dbReference>
<dbReference type="STRING" id="38300.SPRI_2762"/>
<dbReference type="GeneID" id="97236202"/>
<dbReference type="PROSITE" id="PS51186">
    <property type="entry name" value="GNAT"/>
    <property type="match status" value="1"/>
</dbReference>
<protein>
    <submittedName>
        <fullName evidence="1">Acetyltransferase</fullName>
    </submittedName>
</protein>